<accession>A0A8C0I9Z4</accession>
<reference evidence="3" key="2">
    <citation type="submission" date="2025-09" db="UniProtKB">
        <authorList>
            <consortium name="Ensembl"/>
        </authorList>
    </citation>
    <scope>IDENTIFICATION</scope>
</reference>
<feature type="chain" id="PRO_5034877797" description="Shisa N-terminal domain-containing protein" evidence="1">
    <location>
        <begin position="26"/>
        <end position="98"/>
    </location>
</feature>
<evidence type="ECO:0000256" key="1">
    <source>
        <dbReference type="SAM" id="SignalP"/>
    </source>
</evidence>
<reference evidence="3" key="1">
    <citation type="submission" date="2025-08" db="UniProtKB">
        <authorList>
            <consortium name="Ensembl"/>
        </authorList>
    </citation>
    <scope>IDENTIFICATION</scope>
</reference>
<evidence type="ECO:0000259" key="2">
    <source>
        <dbReference type="Pfam" id="PF13908"/>
    </source>
</evidence>
<dbReference type="InterPro" id="IPR053891">
    <property type="entry name" value="Shisa_N"/>
</dbReference>
<dbReference type="AlphaFoldDB" id="A0A8C0I9Z4"/>
<dbReference type="Proteomes" id="UP000694567">
    <property type="component" value="Unplaced"/>
</dbReference>
<sequence>MRKRLYMLISLVTNYWILPFFSVLGEDCQAYIDRHGKAQPAKSCPNFCCGDCMLQYCCSDVFLKFGEERQFQCNLLDGRYERGTQRGADEGEFRPRRS</sequence>
<dbReference type="Ensembl" id="ENSBOBT00000006232.1">
    <property type="protein sequence ID" value="ENSBOBP00000006066.1"/>
    <property type="gene ID" value="ENSBOBG00000004029.1"/>
</dbReference>
<proteinExistence type="predicted"/>
<evidence type="ECO:0000313" key="3">
    <source>
        <dbReference type="Ensembl" id="ENSBOBP00000006066.1"/>
    </source>
</evidence>
<name>A0A8C0I9Z4_BUBBB</name>
<evidence type="ECO:0000313" key="4">
    <source>
        <dbReference type="Proteomes" id="UP000694567"/>
    </source>
</evidence>
<keyword evidence="4" id="KW-1185">Reference proteome</keyword>
<feature type="signal peptide" evidence="1">
    <location>
        <begin position="1"/>
        <end position="25"/>
    </location>
</feature>
<organism evidence="3 4">
    <name type="scientific">Bubo bubo</name>
    <name type="common">Eurasian eagle-owl</name>
    <name type="synonym">Strix bubo</name>
    <dbReference type="NCBI Taxonomy" id="30461"/>
    <lineage>
        <taxon>Eukaryota</taxon>
        <taxon>Metazoa</taxon>
        <taxon>Chordata</taxon>
        <taxon>Craniata</taxon>
        <taxon>Vertebrata</taxon>
        <taxon>Euteleostomi</taxon>
        <taxon>Archelosauria</taxon>
        <taxon>Archosauria</taxon>
        <taxon>Dinosauria</taxon>
        <taxon>Saurischia</taxon>
        <taxon>Theropoda</taxon>
        <taxon>Coelurosauria</taxon>
        <taxon>Aves</taxon>
        <taxon>Neognathae</taxon>
        <taxon>Neoaves</taxon>
        <taxon>Telluraves</taxon>
        <taxon>Strigiformes</taxon>
        <taxon>Strigidae</taxon>
        <taxon>Bubo</taxon>
    </lineage>
</organism>
<feature type="domain" description="Shisa N-terminal" evidence="2">
    <location>
        <begin position="25"/>
        <end position="73"/>
    </location>
</feature>
<keyword evidence="1" id="KW-0732">Signal</keyword>
<dbReference type="Pfam" id="PF13908">
    <property type="entry name" value="Shisa_N"/>
    <property type="match status" value="1"/>
</dbReference>
<protein>
    <recommendedName>
        <fullName evidence="2">Shisa N-terminal domain-containing protein</fullName>
    </recommendedName>
</protein>